<proteinExistence type="predicted"/>
<feature type="domain" description="Guanylate cyclase" evidence="12">
    <location>
        <begin position="489"/>
        <end position="513"/>
    </location>
</feature>
<evidence type="ECO:0000256" key="8">
    <source>
        <dbReference type="ARBA" id="ARBA00023293"/>
    </source>
</evidence>
<keyword evidence="9" id="KW-0175">Coiled coil</keyword>
<dbReference type="InterPro" id="IPR001245">
    <property type="entry name" value="Ser-Thr/Tyr_kinase_cat_dom"/>
</dbReference>
<keyword evidence="5" id="KW-1133">Transmembrane helix</keyword>
<dbReference type="EMBL" id="CP111013">
    <property type="protein sequence ID" value="WAQ95329.1"/>
    <property type="molecule type" value="Genomic_DNA"/>
</dbReference>
<evidence type="ECO:0000256" key="1">
    <source>
        <dbReference type="ARBA" id="ARBA00004167"/>
    </source>
</evidence>
<dbReference type="PROSITE" id="PS50011">
    <property type="entry name" value="PROTEIN_KINASE_DOM"/>
    <property type="match status" value="1"/>
</dbReference>
<evidence type="ECO:0000313" key="14">
    <source>
        <dbReference type="Proteomes" id="UP001164746"/>
    </source>
</evidence>
<evidence type="ECO:0000256" key="4">
    <source>
        <dbReference type="ARBA" id="ARBA00022741"/>
    </source>
</evidence>
<evidence type="ECO:0000256" key="5">
    <source>
        <dbReference type="ARBA" id="ARBA00022989"/>
    </source>
</evidence>
<evidence type="ECO:0000256" key="10">
    <source>
        <dbReference type="SAM" id="MobiDB-lite"/>
    </source>
</evidence>
<organism evidence="13 14">
    <name type="scientific">Mya arenaria</name>
    <name type="common">Soft-shell clam</name>
    <dbReference type="NCBI Taxonomy" id="6604"/>
    <lineage>
        <taxon>Eukaryota</taxon>
        <taxon>Metazoa</taxon>
        <taxon>Spiralia</taxon>
        <taxon>Lophotrochozoa</taxon>
        <taxon>Mollusca</taxon>
        <taxon>Bivalvia</taxon>
        <taxon>Autobranchia</taxon>
        <taxon>Heteroconchia</taxon>
        <taxon>Euheterodonta</taxon>
        <taxon>Imparidentia</taxon>
        <taxon>Neoheterodontei</taxon>
        <taxon>Myida</taxon>
        <taxon>Myoidea</taxon>
        <taxon>Myidae</taxon>
        <taxon>Mya</taxon>
    </lineage>
</organism>
<keyword evidence="7" id="KW-0456">Lyase</keyword>
<keyword evidence="4" id="KW-0547">Nucleotide-binding</keyword>
<evidence type="ECO:0000256" key="7">
    <source>
        <dbReference type="ARBA" id="ARBA00023239"/>
    </source>
</evidence>
<keyword evidence="6" id="KW-0472">Membrane</keyword>
<keyword evidence="3" id="KW-0812">Transmembrane</keyword>
<evidence type="ECO:0000313" key="13">
    <source>
        <dbReference type="EMBL" id="WAQ95329.1"/>
    </source>
</evidence>
<name>A0ABY7DFW1_MYAAR</name>
<evidence type="ECO:0000256" key="2">
    <source>
        <dbReference type="ARBA" id="ARBA00012202"/>
    </source>
</evidence>
<dbReference type="PROSITE" id="PS50125">
    <property type="entry name" value="GUANYLATE_CYCLASE_2"/>
    <property type="match status" value="1"/>
</dbReference>
<feature type="domain" description="Protein kinase" evidence="11">
    <location>
        <begin position="178"/>
        <end position="425"/>
    </location>
</feature>
<reference evidence="13" key="1">
    <citation type="submission" date="2022-11" db="EMBL/GenBank/DDBJ databases">
        <title>Centuries of genome instability and evolution in soft-shell clam transmissible cancer (bioRxiv).</title>
        <authorList>
            <person name="Hart S.F.M."/>
            <person name="Yonemitsu M.A."/>
            <person name="Giersch R.M."/>
            <person name="Beal B.F."/>
            <person name="Arriagada G."/>
            <person name="Davis B.W."/>
            <person name="Ostrander E.A."/>
            <person name="Goff S.P."/>
            <person name="Metzger M.J."/>
        </authorList>
    </citation>
    <scope>NUCLEOTIDE SEQUENCE</scope>
    <source>
        <strain evidence="13">MELC-2E11</strain>
        <tissue evidence="13">Siphon/mantle</tissue>
    </source>
</reference>
<dbReference type="InterPro" id="IPR011009">
    <property type="entry name" value="Kinase-like_dom_sf"/>
</dbReference>
<gene>
    <name evidence="13" type="ORF">MAR_028019</name>
</gene>
<feature type="region of interest" description="Disordered" evidence="10">
    <location>
        <begin position="550"/>
        <end position="575"/>
    </location>
</feature>
<dbReference type="EC" id="4.6.1.2" evidence="2"/>
<dbReference type="Gene3D" id="3.30.200.20">
    <property type="entry name" value="Phosphorylase Kinase, domain 1"/>
    <property type="match status" value="1"/>
</dbReference>
<dbReference type="Pfam" id="PF07714">
    <property type="entry name" value="PK_Tyr_Ser-Thr"/>
    <property type="match status" value="2"/>
</dbReference>
<evidence type="ECO:0000256" key="9">
    <source>
        <dbReference type="SAM" id="Coils"/>
    </source>
</evidence>
<dbReference type="SMART" id="SM00044">
    <property type="entry name" value="CYCc"/>
    <property type="match status" value="1"/>
</dbReference>
<dbReference type="Proteomes" id="UP001164746">
    <property type="component" value="Chromosome 2"/>
</dbReference>
<dbReference type="PANTHER" id="PTHR11920">
    <property type="entry name" value="GUANYLYL CYCLASE"/>
    <property type="match status" value="1"/>
</dbReference>
<dbReference type="InterPro" id="IPR029787">
    <property type="entry name" value="Nucleotide_cyclase"/>
</dbReference>
<comment type="subcellular location">
    <subcellularLocation>
        <location evidence="1">Membrane</location>
        <topology evidence="1">Single-pass membrane protein</topology>
    </subcellularLocation>
</comment>
<dbReference type="Gene3D" id="6.10.250.780">
    <property type="match status" value="1"/>
</dbReference>
<dbReference type="PANTHER" id="PTHR11920:SF335">
    <property type="entry name" value="GUANYLATE CYCLASE"/>
    <property type="match status" value="1"/>
</dbReference>
<dbReference type="InterPro" id="IPR000719">
    <property type="entry name" value="Prot_kinase_dom"/>
</dbReference>
<keyword evidence="14" id="KW-1185">Reference proteome</keyword>
<evidence type="ECO:0000256" key="3">
    <source>
        <dbReference type="ARBA" id="ARBA00022692"/>
    </source>
</evidence>
<accession>A0ABY7DFW1</accession>
<dbReference type="InterPro" id="IPR050401">
    <property type="entry name" value="Cyclic_nucleotide_synthase"/>
</dbReference>
<sequence length="575" mass="65607">MGYILRINELGDSEGNYTLVARDVFREAYTPDLLGPGVTQYGIYPVGVFRLNEKQSTPPELPTLPTYHFYEGSYIDWVDGKPPIDEPPCGFRGEKCIPPKSAFDVLEIMVINWKYENDLASLLWKLDYKDIDFKDHFVGTMSTKCGNKGRRNTIIRVRSMLFQVGDCQRTAMVRVNSQMSLASQGEFDFRQLFTCVATYKGMIVAVRKIRKKHIEITRNIKKELKVIRDLRHENLNPFIGACVDTPHILVVTAYCSKGSLTDILENDDIQLDDMFRASLVFDIIRVTDFGLNEFLEGEDEDDEGDFAKYRNMLWRAPELLRAEDAPRRGTQEGDVYSFAIIMYEIHGRKGPYGDLDLSPKAIITRVMERRDDVPFRPHLGELLTTSKTVIDALRDCWDEEPSRRPDFKTIRNRLKPIQKGMKPNILDNMIAIMEKYASNLEALVEEKTDQLRDEKKKTEEILLQMLPKAVTEQLKRGKVVEAEHFDCATIYFSDICGFTALSAYSSPMQVETIGDAYMVGSGLPKRNGILHADCFHVSSFAQGYQTVQNPTPARGYPQTANRDPHRPLCGRGSRT</sequence>
<dbReference type="Gene3D" id="3.30.70.1230">
    <property type="entry name" value="Nucleotide cyclase"/>
    <property type="match status" value="1"/>
</dbReference>
<dbReference type="SUPFAM" id="SSF55073">
    <property type="entry name" value="Nucleotide cyclase"/>
    <property type="match status" value="1"/>
</dbReference>
<evidence type="ECO:0000256" key="6">
    <source>
        <dbReference type="ARBA" id="ARBA00023136"/>
    </source>
</evidence>
<keyword evidence="8" id="KW-0141">cGMP biosynthesis</keyword>
<dbReference type="Gene3D" id="1.10.510.10">
    <property type="entry name" value="Transferase(Phosphotransferase) domain 1"/>
    <property type="match status" value="1"/>
</dbReference>
<dbReference type="InterPro" id="IPR001054">
    <property type="entry name" value="A/G_cyclase"/>
</dbReference>
<dbReference type="SUPFAM" id="SSF56112">
    <property type="entry name" value="Protein kinase-like (PK-like)"/>
    <property type="match status" value="1"/>
</dbReference>
<evidence type="ECO:0000259" key="11">
    <source>
        <dbReference type="PROSITE" id="PS50011"/>
    </source>
</evidence>
<feature type="coiled-coil region" evidence="9">
    <location>
        <begin position="426"/>
        <end position="457"/>
    </location>
</feature>
<evidence type="ECO:0000259" key="12">
    <source>
        <dbReference type="PROSITE" id="PS50125"/>
    </source>
</evidence>
<protein>
    <recommendedName>
        <fullName evidence="2">guanylate cyclase</fullName>
        <ecNumber evidence="2">4.6.1.2</ecNumber>
    </recommendedName>
</protein>